<keyword evidence="5" id="KW-0347">Helicase</keyword>
<dbReference type="InterPro" id="IPR038726">
    <property type="entry name" value="PDDEXK_AddAB-type"/>
</dbReference>
<dbReference type="PANTHER" id="PTHR30591">
    <property type="entry name" value="RECBCD ENZYME SUBUNIT RECC"/>
    <property type="match status" value="1"/>
</dbReference>
<dbReference type="GO" id="GO:0004386">
    <property type="term" value="F:helicase activity"/>
    <property type="evidence" value="ECO:0007669"/>
    <property type="project" value="UniProtKB-KW"/>
</dbReference>
<dbReference type="Gene3D" id="3.40.50.300">
    <property type="entry name" value="P-loop containing nucleotide triphosphate hydrolases"/>
    <property type="match status" value="2"/>
</dbReference>
<evidence type="ECO:0000256" key="1">
    <source>
        <dbReference type="ARBA" id="ARBA00022722"/>
    </source>
</evidence>
<name>A0A9D8PN49_9DELT</name>
<evidence type="ECO:0000256" key="8">
    <source>
        <dbReference type="ARBA" id="ARBA00023125"/>
    </source>
</evidence>
<dbReference type="GO" id="GO:0005524">
    <property type="term" value="F:ATP binding"/>
    <property type="evidence" value="ECO:0007669"/>
    <property type="project" value="UniProtKB-KW"/>
</dbReference>
<dbReference type="Proteomes" id="UP000809273">
    <property type="component" value="Unassembled WGS sequence"/>
</dbReference>
<dbReference type="Pfam" id="PF13361">
    <property type="entry name" value="UvrD_C"/>
    <property type="match status" value="1"/>
</dbReference>
<dbReference type="Pfam" id="PF12705">
    <property type="entry name" value="PDDEXK_1"/>
    <property type="match status" value="1"/>
</dbReference>
<keyword evidence="3" id="KW-0227">DNA damage</keyword>
<evidence type="ECO:0000256" key="2">
    <source>
        <dbReference type="ARBA" id="ARBA00022741"/>
    </source>
</evidence>
<dbReference type="EMBL" id="JAFGIX010000003">
    <property type="protein sequence ID" value="MBN1571712.1"/>
    <property type="molecule type" value="Genomic_DNA"/>
</dbReference>
<keyword evidence="7" id="KW-0067">ATP-binding</keyword>
<keyword evidence="6" id="KW-0269">Exonuclease</keyword>
<evidence type="ECO:0000313" key="12">
    <source>
        <dbReference type="EMBL" id="MBN1571712.1"/>
    </source>
</evidence>
<keyword evidence="1" id="KW-0540">Nuclease</keyword>
<dbReference type="SUPFAM" id="SSF52540">
    <property type="entry name" value="P-loop containing nucleoside triphosphate hydrolases"/>
    <property type="match status" value="1"/>
</dbReference>
<keyword evidence="9" id="KW-0234">DNA repair</keyword>
<dbReference type="PANTHER" id="PTHR30591:SF1">
    <property type="entry name" value="RECBCD ENZYME SUBUNIT RECC"/>
    <property type="match status" value="1"/>
</dbReference>
<keyword evidence="4" id="KW-0378">Hydrolase</keyword>
<dbReference type="GO" id="GO:0006281">
    <property type="term" value="P:DNA repair"/>
    <property type="evidence" value="ECO:0007669"/>
    <property type="project" value="UniProtKB-KW"/>
</dbReference>
<dbReference type="GO" id="GO:0006310">
    <property type="term" value="P:DNA recombination"/>
    <property type="evidence" value="ECO:0007669"/>
    <property type="project" value="TreeGrafter"/>
</dbReference>
<dbReference type="InterPro" id="IPR014017">
    <property type="entry name" value="DNA_helicase_UvrD-like_C"/>
</dbReference>
<evidence type="ECO:0000256" key="3">
    <source>
        <dbReference type="ARBA" id="ARBA00022763"/>
    </source>
</evidence>
<keyword evidence="8" id="KW-0238">DNA-binding</keyword>
<dbReference type="GO" id="GO:0004527">
    <property type="term" value="F:exonuclease activity"/>
    <property type="evidence" value="ECO:0007669"/>
    <property type="project" value="UniProtKB-KW"/>
</dbReference>
<comment type="caution">
    <text evidence="12">The sequence shown here is derived from an EMBL/GenBank/DDBJ whole genome shotgun (WGS) entry which is preliminary data.</text>
</comment>
<dbReference type="InterPro" id="IPR011604">
    <property type="entry name" value="PDDEXK-like_dom_sf"/>
</dbReference>
<dbReference type="AlphaFoldDB" id="A0A9D8PN49"/>
<evidence type="ECO:0000256" key="7">
    <source>
        <dbReference type="ARBA" id="ARBA00022840"/>
    </source>
</evidence>
<sequence>MARLFSGPFQPFLEDNFVELISRIKGEDPFVSITIITPTGTLLKRLTALLTAPAPENEGRTWINLHFFTFYTLSERILKAMRFDLSRPAAGAVLRRLIKEMLVSAAEENEIVKSLNTYDSYADRLLSLFSQLTSYKVSALKGGGGPENAVLSLFHRYNMEKVRAEEDGNPIYTREEIIRIASQKIGDDKDNPLLRNAILYGFYDLNPIQRDIVRTLSGVGDLHIFSPLTGKEPFSGYGRPTLDFFRSLMDENDGEITDAVPDDRGALFALSSRLFSTEADGGTDPDGSIRVVTASGESGEAQAVALQILRIREESPDLKWRDIGVTMRDLAAQRENLKDVFEKYSIPVCFDGGTPLEPYPEVATFLNLLSVCATKLKRKEITTLLFSDYFSWPGIPNEEEEWVRDNSHLAEAIARDAGVVSGANEWKKAWEEGGAQIAVEDYSDEDEASLIFRRERRLDMEKFKLLTREAITGLIDDITDIPDPSTPEEHSGRFADILLKYIIPRGDDKAPYEAVKEIVYSMENIGKKLPASNDNITLNDFISLLKKEIADGRVVSNRDVESVFVSSVMGIRGLSFTTLFLMGLNEGKFPRTLRIDPLISEQTRNKLGLPIARNRLDEERLLFALAVRSAGERLVLSYQRSDDSGRKSIYSVFLRELLSWAESGGRKWHDIYGEKEALPGDSAVHYPRLLQTEEKNSKYTEKDLRVSTALGSGSADIEKVRGVVFESSFLKDGLISLDARSTEKPFSTYDGVMGKSDGILEKLLPMSAGKLETYAECPFRFFMKYVIDVDITEEPDEEEDIEAKEIGTIYHRTLARLSKELKENRLLPLSRENHSEASRRLGEIIEDYAKKKLAGRIPRLVVRARKELLEETLGELIEREFKERPEGDRFIPAHFEVSFGERRIEGKEPTYPPLVIEIHGRKIPFTGRIDRIDVDEGEGAFRVIDYKKKQSKPKVLSSQVEEGSHFQIPIYLLAAKEVILSNKFNPYEGLLVFIEYEEGKKTEDILGGDIELIFKRMRENALKVIDSIEGGIFYPDASGPCDYCSYKDICRYITKGINKKRVERTEGEGKI</sequence>
<gene>
    <name evidence="12" type="ORF">JW984_00775</name>
</gene>
<dbReference type="InterPro" id="IPR027417">
    <property type="entry name" value="P-loop_NTPase"/>
</dbReference>
<dbReference type="Gene3D" id="3.90.320.10">
    <property type="match status" value="1"/>
</dbReference>
<evidence type="ECO:0000256" key="5">
    <source>
        <dbReference type="ARBA" id="ARBA00022806"/>
    </source>
</evidence>
<evidence type="ECO:0000259" key="10">
    <source>
        <dbReference type="Pfam" id="PF12705"/>
    </source>
</evidence>
<keyword evidence="2" id="KW-0547">Nucleotide-binding</keyword>
<feature type="domain" description="PD-(D/E)XK endonuclease-like" evidence="10">
    <location>
        <begin position="766"/>
        <end position="1051"/>
    </location>
</feature>
<protein>
    <submittedName>
        <fullName evidence="12">Exodeoxyribonuclease V subunit gamma</fullName>
    </submittedName>
</protein>
<evidence type="ECO:0000256" key="6">
    <source>
        <dbReference type="ARBA" id="ARBA00022839"/>
    </source>
</evidence>
<reference evidence="12" key="1">
    <citation type="journal article" date="2021" name="Environ. Microbiol.">
        <title>Genomic characterization of three novel Desulfobacterota classes expand the metabolic and phylogenetic diversity of the phylum.</title>
        <authorList>
            <person name="Murphy C.L."/>
            <person name="Biggerstaff J."/>
            <person name="Eichhorn A."/>
            <person name="Ewing E."/>
            <person name="Shahan R."/>
            <person name="Soriano D."/>
            <person name="Stewart S."/>
            <person name="VanMol K."/>
            <person name="Walker R."/>
            <person name="Walters P."/>
            <person name="Elshahed M.S."/>
            <person name="Youssef N.H."/>
        </authorList>
    </citation>
    <scope>NUCLEOTIDE SEQUENCE</scope>
    <source>
        <strain evidence="12">Zod_Metabat.24</strain>
    </source>
</reference>
<evidence type="ECO:0000256" key="4">
    <source>
        <dbReference type="ARBA" id="ARBA00022801"/>
    </source>
</evidence>
<feature type="domain" description="UvrD-like helicase C-terminal" evidence="11">
    <location>
        <begin position="512"/>
        <end position="640"/>
    </location>
</feature>
<evidence type="ECO:0000313" key="13">
    <source>
        <dbReference type="Proteomes" id="UP000809273"/>
    </source>
</evidence>
<dbReference type="GO" id="GO:0003677">
    <property type="term" value="F:DNA binding"/>
    <property type="evidence" value="ECO:0007669"/>
    <property type="project" value="UniProtKB-KW"/>
</dbReference>
<evidence type="ECO:0000256" key="9">
    <source>
        <dbReference type="ARBA" id="ARBA00023204"/>
    </source>
</evidence>
<organism evidence="12 13">
    <name type="scientific">Candidatus Zymogenus saltonus</name>
    <dbReference type="NCBI Taxonomy" id="2844893"/>
    <lineage>
        <taxon>Bacteria</taxon>
        <taxon>Deltaproteobacteria</taxon>
        <taxon>Candidatus Zymogenia</taxon>
        <taxon>Candidatus Zymogeniales</taxon>
        <taxon>Candidatus Zymogenaceae</taxon>
        <taxon>Candidatus Zymogenus</taxon>
    </lineage>
</organism>
<accession>A0A9D8PN49</accession>
<proteinExistence type="predicted"/>
<reference evidence="12" key="2">
    <citation type="submission" date="2021-01" db="EMBL/GenBank/DDBJ databases">
        <authorList>
            <person name="Hahn C.R."/>
            <person name="Youssef N.H."/>
            <person name="Elshahed M."/>
        </authorList>
    </citation>
    <scope>NUCLEOTIDE SEQUENCE</scope>
    <source>
        <strain evidence="12">Zod_Metabat.24</strain>
    </source>
</reference>
<evidence type="ECO:0000259" key="11">
    <source>
        <dbReference type="Pfam" id="PF13361"/>
    </source>
</evidence>